<dbReference type="SUPFAM" id="SSF56349">
    <property type="entry name" value="DNA breaking-rejoining enzymes"/>
    <property type="match status" value="1"/>
</dbReference>
<dbReference type="PROSITE" id="PS51898">
    <property type="entry name" value="TYR_RECOMBINASE"/>
    <property type="match status" value="1"/>
</dbReference>
<keyword evidence="3" id="KW-0233">DNA recombination</keyword>
<dbReference type="InterPro" id="IPR010998">
    <property type="entry name" value="Integrase_recombinase_N"/>
</dbReference>
<gene>
    <name evidence="5" type="primary">xerC_1</name>
    <name evidence="5" type="ORF">GCM10019998_01890</name>
</gene>
<organism evidence="5 6">
    <name type="scientific">Tetragenococcus solitarius</name>
    <dbReference type="NCBI Taxonomy" id="71453"/>
    <lineage>
        <taxon>Bacteria</taxon>
        <taxon>Bacillati</taxon>
        <taxon>Bacillota</taxon>
        <taxon>Bacilli</taxon>
        <taxon>Lactobacillales</taxon>
        <taxon>Enterococcaceae</taxon>
        <taxon>Tetragenococcus</taxon>
    </lineage>
</organism>
<dbReference type="Gene3D" id="1.10.150.130">
    <property type="match status" value="1"/>
</dbReference>
<reference evidence="6" key="1">
    <citation type="journal article" date="2019" name="Int. J. Syst. Evol. Microbiol.">
        <title>The Global Catalogue of Microorganisms (GCM) 10K type strain sequencing project: providing services to taxonomists for standard genome sequencing and annotation.</title>
        <authorList>
            <consortium name="The Broad Institute Genomics Platform"/>
            <consortium name="The Broad Institute Genome Sequencing Center for Infectious Disease"/>
            <person name="Wu L."/>
            <person name="Ma J."/>
        </authorList>
    </citation>
    <scope>NUCLEOTIDE SEQUENCE [LARGE SCALE GENOMIC DNA]</scope>
    <source>
        <strain evidence="6">JCM 8736</strain>
    </source>
</reference>
<dbReference type="RefSeq" id="WP_068706818.1">
    <property type="nucleotide sequence ID" value="NZ_BAAAXQ010000005.1"/>
</dbReference>
<evidence type="ECO:0000313" key="6">
    <source>
        <dbReference type="Proteomes" id="UP001501577"/>
    </source>
</evidence>
<evidence type="ECO:0000256" key="3">
    <source>
        <dbReference type="ARBA" id="ARBA00023172"/>
    </source>
</evidence>
<dbReference type="InterPro" id="IPR002104">
    <property type="entry name" value="Integrase_catalytic"/>
</dbReference>
<sequence>MKNSTLINYYLMNQRKRKLSKATIESTKRILFEFNSYLSLKEDMIVPKKEQYNYLESMWLKNSKSTVYSKTNIISNFLDFYVYRNIIKENPFAYTDIHYHHQPSNDILYKEELLAFLTEIDDDKNLTFPDRYLLNMFIATVAKTNEILSLKADKIELENESIYFYVPKDNRFLIGNNYLYEQYDNYFYFRKTRMKKFKQKHDHLLITNKGAKVTFYHVTKLFREISEHYQIKISPLKLRRSMIAYLINQKMDILYLKVLLGHKSVSSTNYYTQLRYETLREAIYDYLPRGRKKIDE</sequence>
<dbReference type="InterPro" id="IPR011010">
    <property type="entry name" value="DNA_brk_join_enz"/>
</dbReference>
<dbReference type="InterPro" id="IPR013762">
    <property type="entry name" value="Integrase-like_cat_sf"/>
</dbReference>
<comment type="caution">
    <text evidence="5">The sequence shown here is derived from an EMBL/GenBank/DDBJ whole genome shotgun (WGS) entry which is preliminary data.</text>
</comment>
<evidence type="ECO:0000256" key="1">
    <source>
        <dbReference type="ARBA" id="ARBA00008857"/>
    </source>
</evidence>
<accession>A0ABP6KKB5</accession>
<dbReference type="Proteomes" id="UP001501577">
    <property type="component" value="Unassembled WGS sequence"/>
</dbReference>
<dbReference type="CDD" id="cd00397">
    <property type="entry name" value="DNA_BRE_C"/>
    <property type="match status" value="1"/>
</dbReference>
<dbReference type="PANTHER" id="PTHR30349">
    <property type="entry name" value="PHAGE INTEGRASE-RELATED"/>
    <property type="match status" value="1"/>
</dbReference>
<keyword evidence="6" id="KW-1185">Reference proteome</keyword>
<name>A0ABP6KKB5_9ENTE</name>
<dbReference type="Pfam" id="PF00589">
    <property type="entry name" value="Phage_integrase"/>
    <property type="match status" value="1"/>
</dbReference>
<dbReference type="InterPro" id="IPR050090">
    <property type="entry name" value="Tyrosine_recombinase_XerCD"/>
</dbReference>
<evidence type="ECO:0000313" key="5">
    <source>
        <dbReference type="EMBL" id="GAA3009365.1"/>
    </source>
</evidence>
<comment type="similarity">
    <text evidence="1">Belongs to the 'phage' integrase family.</text>
</comment>
<keyword evidence="2" id="KW-0238">DNA-binding</keyword>
<protein>
    <submittedName>
        <fullName evidence="5">Tyrosine recombinase XerC</fullName>
    </submittedName>
</protein>
<proteinExistence type="inferred from homology"/>
<evidence type="ECO:0000259" key="4">
    <source>
        <dbReference type="PROSITE" id="PS51898"/>
    </source>
</evidence>
<evidence type="ECO:0000256" key="2">
    <source>
        <dbReference type="ARBA" id="ARBA00023125"/>
    </source>
</evidence>
<dbReference type="Gene3D" id="1.10.443.10">
    <property type="entry name" value="Intergrase catalytic core"/>
    <property type="match status" value="1"/>
</dbReference>
<dbReference type="PANTHER" id="PTHR30349:SF41">
    <property type="entry name" value="INTEGRASE_RECOMBINASE PROTEIN MJ0367-RELATED"/>
    <property type="match status" value="1"/>
</dbReference>
<feature type="domain" description="Tyr recombinase" evidence="4">
    <location>
        <begin position="103"/>
        <end position="284"/>
    </location>
</feature>
<dbReference type="EMBL" id="BAAAXQ010000005">
    <property type="protein sequence ID" value="GAA3009365.1"/>
    <property type="molecule type" value="Genomic_DNA"/>
</dbReference>